<feature type="non-terminal residue" evidence="2">
    <location>
        <position position="1"/>
    </location>
</feature>
<reference evidence="2" key="1">
    <citation type="submission" date="2022-07" db="EMBL/GenBank/DDBJ databases">
        <title>Genome analysis of Parmales, a sister group of diatoms, reveals the evolutionary specialization of diatoms from phago-mixotrophs to photoautotrophs.</title>
        <authorList>
            <person name="Ban H."/>
            <person name="Sato S."/>
            <person name="Yoshikawa S."/>
            <person name="Kazumasa Y."/>
            <person name="Nakamura Y."/>
            <person name="Ichinomiya M."/>
            <person name="Saitoh K."/>
            <person name="Sato N."/>
            <person name="Blanc-Mathieu R."/>
            <person name="Endo H."/>
            <person name="Kuwata A."/>
            <person name="Ogata H."/>
        </authorList>
    </citation>
    <scope>NUCLEOTIDE SEQUENCE</scope>
</reference>
<gene>
    <name evidence="2" type="ORF">TrRE_jg1267</name>
</gene>
<keyword evidence="1" id="KW-1133">Transmembrane helix</keyword>
<keyword evidence="1" id="KW-0812">Transmembrane</keyword>
<protein>
    <submittedName>
        <fullName evidence="2">Uncharacterized protein</fullName>
    </submittedName>
</protein>
<dbReference type="OrthoDB" id="203097at2759"/>
<proteinExistence type="predicted"/>
<dbReference type="EMBL" id="BRXZ01001900">
    <property type="protein sequence ID" value="GMH49260.1"/>
    <property type="molecule type" value="Genomic_DNA"/>
</dbReference>
<sequence length="89" mass="9921">EMRDEMTTGMMVYTLFNQAFATPGFTFLYWRWRRGNDNLAVIAVEKEGAGKGGEGEKWMTRKGGLDPDDAKIGHVTTDTEEAIYAVVGL</sequence>
<name>A0A9W6ZF61_9STRA</name>
<accession>A0A9W6ZF61</accession>
<evidence type="ECO:0000313" key="2">
    <source>
        <dbReference type="EMBL" id="GMH49260.1"/>
    </source>
</evidence>
<comment type="caution">
    <text evidence="2">The sequence shown here is derived from an EMBL/GenBank/DDBJ whole genome shotgun (WGS) entry which is preliminary data.</text>
</comment>
<keyword evidence="1" id="KW-0472">Membrane</keyword>
<feature type="transmembrane region" description="Helical" evidence="1">
    <location>
        <begin position="12"/>
        <end position="30"/>
    </location>
</feature>
<keyword evidence="3" id="KW-1185">Reference proteome</keyword>
<evidence type="ECO:0000256" key="1">
    <source>
        <dbReference type="SAM" id="Phobius"/>
    </source>
</evidence>
<dbReference type="Proteomes" id="UP001165082">
    <property type="component" value="Unassembled WGS sequence"/>
</dbReference>
<evidence type="ECO:0000313" key="3">
    <source>
        <dbReference type="Proteomes" id="UP001165082"/>
    </source>
</evidence>
<dbReference type="AlphaFoldDB" id="A0A9W6ZF61"/>
<organism evidence="2 3">
    <name type="scientific">Triparma retinervis</name>
    <dbReference type="NCBI Taxonomy" id="2557542"/>
    <lineage>
        <taxon>Eukaryota</taxon>
        <taxon>Sar</taxon>
        <taxon>Stramenopiles</taxon>
        <taxon>Ochrophyta</taxon>
        <taxon>Bolidophyceae</taxon>
        <taxon>Parmales</taxon>
        <taxon>Triparmaceae</taxon>
        <taxon>Triparma</taxon>
    </lineage>
</organism>